<dbReference type="AlphaFoldDB" id="A0A1B8YCC2"/>
<reference evidence="2" key="1">
    <citation type="submission" date="2015-11" db="EMBL/GenBank/DDBJ databases">
        <authorList>
            <person name="Tobias N.J."/>
            <person name="Mishra B."/>
            <person name="Gupta D.K."/>
            <person name="Thines M."/>
            <person name="Stinear T.P."/>
            <person name="Bode H.B."/>
        </authorList>
    </citation>
    <scope>NUCLEOTIDE SEQUENCE [LARGE SCALE GENOMIC DNA]</scope>
    <source>
        <strain evidence="2">PB45.5</strain>
    </source>
</reference>
<sequence>MNKTALDRNNMSISIFSDVEYKWFRYLSDKILSGFYFHPLYINN</sequence>
<dbReference type="EMBL" id="LOIC01000088">
    <property type="protein sequence ID" value="OCA52814.1"/>
    <property type="molecule type" value="Genomic_DNA"/>
</dbReference>
<accession>A0A1B8YCC2</accession>
<dbReference type="Proteomes" id="UP000092665">
    <property type="component" value="Unassembled WGS sequence"/>
</dbReference>
<evidence type="ECO:0000313" key="1">
    <source>
        <dbReference type="EMBL" id="OCA52814.1"/>
    </source>
</evidence>
<protein>
    <submittedName>
        <fullName evidence="1">Uncharacterized protein</fullName>
    </submittedName>
</protein>
<name>A0A1B8YCC2_9GAMM</name>
<keyword evidence="2" id="KW-1185">Reference proteome</keyword>
<evidence type="ECO:0000313" key="2">
    <source>
        <dbReference type="Proteomes" id="UP000092665"/>
    </source>
</evidence>
<organism evidence="1 2">
    <name type="scientific">Photorhabdus namnaonensis</name>
    <dbReference type="NCBI Taxonomy" id="1851568"/>
    <lineage>
        <taxon>Bacteria</taxon>
        <taxon>Pseudomonadati</taxon>
        <taxon>Pseudomonadota</taxon>
        <taxon>Gammaproteobacteria</taxon>
        <taxon>Enterobacterales</taxon>
        <taxon>Morganellaceae</taxon>
        <taxon>Photorhabdus</taxon>
    </lineage>
</organism>
<proteinExistence type="predicted"/>
<comment type="caution">
    <text evidence="1">The sequence shown here is derived from an EMBL/GenBank/DDBJ whole genome shotgun (WGS) entry which is preliminary data.</text>
</comment>
<gene>
    <name evidence="1" type="ORF">Phpb_03866</name>
</gene>